<organism evidence="5 6">
    <name type="scientific">Trichoplax adhaerens</name>
    <name type="common">Trichoplax reptans</name>
    <dbReference type="NCBI Taxonomy" id="10228"/>
    <lineage>
        <taxon>Eukaryota</taxon>
        <taxon>Metazoa</taxon>
        <taxon>Placozoa</taxon>
        <taxon>Uniplacotomia</taxon>
        <taxon>Trichoplacea</taxon>
        <taxon>Trichoplacidae</taxon>
        <taxon>Trichoplax</taxon>
    </lineage>
</organism>
<protein>
    <recommendedName>
        <fullName evidence="4">Fibronectin type-III domain-containing protein</fullName>
    </recommendedName>
</protein>
<dbReference type="InterPro" id="IPR036179">
    <property type="entry name" value="Ig-like_dom_sf"/>
</dbReference>
<gene>
    <name evidence="5" type="ORF">TRIADDRAFT_57821</name>
</gene>
<reference evidence="5 6" key="1">
    <citation type="journal article" date="2008" name="Nature">
        <title>The Trichoplax genome and the nature of placozoans.</title>
        <authorList>
            <person name="Srivastava M."/>
            <person name="Begovic E."/>
            <person name="Chapman J."/>
            <person name="Putnam N.H."/>
            <person name="Hellsten U."/>
            <person name="Kawashima T."/>
            <person name="Kuo A."/>
            <person name="Mitros T."/>
            <person name="Salamov A."/>
            <person name="Carpenter M.L."/>
            <person name="Signorovitch A.Y."/>
            <person name="Moreno M.A."/>
            <person name="Kamm K."/>
            <person name="Grimwood J."/>
            <person name="Schmutz J."/>
            <person name="Shapiro H."/>
            <person name="Grigoriev I.V."/>
            <person name="Buss L.W."/>
            <person name="Schierwater B."/>
            <person name="Dellaporta S.L."/>
            <person name="Rokhsar D.S."/>
        </authorList>
    </citation>
    <scope>NUCLEOTIDE SEQUENCE [LARGE SCALE GENOMIC DNA]</scope>
    <source>
        <strain evidence="5 6">Grell-BS-1999</strain>
    </source>
</reference>
<name>B3S1N0_TRIAD</name>
<dbReference type="InterPro" id="IPR013783">
    <property type="entry name" value="Ig-like_fold"/>
</dbReference>
<dbReference type="STRING" id="10228.B3S1N0"/>
<dbReference type="SMART" id="SM00060">
    <property type="entry name" value="FN3"/>
    <property type="match status" value="1"/>
</dbReference>
<dbReference type="CDD" id="cd00063">
    <property type="entry name" value="FN3"/>
    <property type="match status" value="1"/>
</dbReference>
<dbReference type="SUPFAM" id="SSF49265">
    <property type="entry name" value="Fibronectin type III"/>
    <property type="match status" value="1"/>
</dbReference>
<keyword evidence="3" id="KW-0732">Signal</keyword>
<evidence type="ECO:0000256" key="3">
    <source>
        <dbReference type="SAM" id="SignalP"/>
    </source>
</evidence>
<dbReference type="SUPFAM" id="SSF48726">
    <property type="entry name" value="Immunoglobulin"/>
    <property type="match status" value="1"/>
</dbReference>
<feature type="domain" description="Fibronectin type-III" evidence="4">
    <location>
        <begin position="149"/>
        <end position="241"/>
    </location>
</feature>
<keyword evidence="2" id="KW-0812">Transmembrane</keyword>
<evidence type="ECO:0000256" key="1">
    <source>
        <dbReference type="SAM" id="MobiDB-lite"/>
    </source>
</evidence>
<dbReference type="KEGG" id="tad:TRIADDRAFT_57821"/>
<dbReference type="eggNOG" id="KOG3515">
    <property type="taxonomic scope" value="Eukaryota"/>
</dbReference>
<keyword evidence="2" id="KW-1133">Transmembrane helix</keyword>
<dbReference type="AlphaFoldDB" id="B3S1N0"/>
<feature type="chain" id="PRO_5002798421" description="Fibronectin type-III domain-containing protein" evidence="3">
    <location>
        <begin position="27"/>
        <end position="549"/>
    </location>
</feature>
<dbReference type="Pfam" id="PF00041">
    <property type="entry name" value="fn3"/>
    <property type="match status" value="1"/>
</dbReference>
<evidence type="ECO:0000256" key="2">
    <source>
        <dbReference type="SAM" id="Phobius"/>
    </source>
</evidence>
<dbReference type="InParanoid" id="B3S1N0"/>
<keyword evidence="6" id="KW-1185">Reference proteome</keyword>
<feature type="compositionally biased region" description="Low complexity" evidence="1">
    <location>
        <begin position="357"/>
        <end position="368"/>
    </location>
</feature>
<dbReference type="InterPro" id="IPR036116">
    <property type="entry name" value="FN3_sf"/>
</dbReference>
<feature type="region of interest" description="Disordered" evidence="1">
    <location>
        <begin position="328"/>
        <end position="378"/>
    </location>
</feature>
<sequence>MAKWLKLCYMLLLFNVAALNLPVTEAILATPSGKTYARINEDIILLCTAKKTDNSGRNLELLTLTLQKSPFPRLMLIIGPFNEYMTGEIKPSNRMKSFYNKTSTEVTLGLTIKNLVTSDGGNYIWTASYQPNHEKVITTTVVVMSPPEPPASFKPENLTNSSVYFSWKPGYDNGFRQHFIIRCKAQGLSQHLVNTETNQTSLTMKGLRKNTLYICSLSARNRIGDSGTLGTMFITGNYGPNPTDTVIALTVTKSTTTFSTSPIQTTTTPIKTITTPIKTTTTNHIPTTVASTTKTHTVESSVPTSSPTWLYTDSFTTSDIEEETATVSIGQSENSVKTEPSTPSSTLIGDSTDNVISNSSDDSTPSDSYVQTTQTPGTDEIVTIENKTPSNARRYLQTSNYFYSNLAIRFENKPKTESTTTLKSTSSAETVVSHPFTDGISTTTSIPTMTNPVAVTTDFSKSTTANALPNIDGGSIIGISVGLSCVLVMLVISGIIFVMKRKSNHKKREEVELFYFHISSNPAIVDIHFRFLFTKLTIDNFINRSYKGT</sequence>
<feature type="compositionally biased region" description="Polar residues" evidence="1">
    <location>
        <begin position="328"/>
        <end position="356"/>
    </location>
</feature>
<dbReference type="OrthoDB" id="6132612at2759"/>
<feature type="transmembrane region" description="Helical" evidence="2">
    <location>
        <begin position="476"/>
        <end position="498"/>
    </location>
</feature>
<dbReference type="HOGENOM" id="CLU_496404_0_0_1"/>
<keyword evidence="2" id="KW-0472">Membrane</keyword>
<dbReference type="Proteomes" id="UP000009022">
    <property type="component" value="Unassembled WGS sequence"/>
</dbReference>
<dbReference type="Gene3D" id="2.60.40.10">
    <property type="entry name" value="Immunoglobulins"/>
    <property type="match status" value="2"/>
</dbReference>
<dbReference type="CTD" id="6755444"/>
<dbReference type="PROSITE" id="PS50853">
    <property type="entry name" value="FN3"/>
    <property type="match status" value="1"/>
</dbReference>
<feature type="signal peptide" evidence="3">
    <location>
        <begin position="1"/>
        <end position="26"/>
    </location>
</feature>
<accession>B3S1N0</accession>
<dbReference type="GeneID" id="6755444"/>
<dbReference type="RefSeq" id="XP_002114231.1">
    <property type="nucleotide sequence ID" value="XM_002114195.1"/>
</dbReference>
<dbReference type="InterPro" id="IPR003961">
    <property type="entry name" value="FN3_dom"/>
</dbReference>
<evidence type="ECO:0000259" key="4">
    <source>
        <dbReference type="PROSITE" id="PS50853"/>
    </source>
</evidence>
<evidence type="ECO:0000313" key="6">
    <source>
        <dbReference type="Proteomes" id="UP000009022"/>
    </source>
</evidence>
<proteinExistence type="predicted"/>
<evidence type="ECO:0000313" key="5">
    <source>
        <dbReference type="EMBL" id="EDV23321.1"/>
    </source>
</evidence>
<dbReference type="EMBL" id="DS985247">
    <property type="protein sequence ID" value="EDV23321.1"/>
    <property type="molecule type" value="Genomic_DNA"/>
</dbReference>
<dbReference type="PhylomeDB" id="B3S1N0"/>